<comment type="caution">
    <text evidence="1">The sequence shown here is derived from an EMBL/GenBank/DDBJ whole genome shotgun (WGS) entry which is preliminary data.</text>
</comment>
<keyword evidence="2" id="KW-1185">Reference proteome</keyword>
<sequence length="155" mass="16679">MQRRQSSRRGSAIFEGFSTPESRYHACGFLRVVQAARGGERCCRPAQSQGNGAMVCLGSRDPIHSSLSRLLPGHMKVASLILHGDWNMEMIRVEFESIDAGCILSTLLPANTAQDEAIWHFKKSGNFSVQSACTGMSSSTGGLWIGVSFGSEGPA</sequence>
<protein>
    <submittedName>
        <fullName evidence="1">Uncharacterized protein</fullName>
    </submittedName>
</protein>
<reference evidence="1" key="1">
    <citation type="submission" date="2020-06" db="EMBL/GenBank/DDBJ databases">
        <authorList>
            <person name="Li T."/>
            <person name="Hu X."/>
            <person name="Zhang T."/>
            <person name="Song X."/>
            <person name="Zhang H."/>
            <person name="Dai N."/>
            <person name="Sheng W."/>
            <person name="Hou X."/>
            <person name="Wei L."/>
        </authorList>
    </citation>
    <scope>NUCLEOTIDE SEQUENCE</scope>
    <source>
        <strain evidence="1">3651</strain>
        <tissue evidence="1">Leaf</tissue>
    </source>
</reference>
<dbReference type="EMBL" id="JACGWO010000004">
    <property type="protein sequence ID" value="KAK4428413.1"/>
    <property type="molecule type" value="Genomic_DNA"/>
</dbReference>
<evidence type="ECO:0000313" key="1">
    <source>
        <dbReference type="EMBL" id="KAK4428413.1"/>
    </source>
</evidence>
<gene>
    <name evidence="1" type="ORF">Salat_1140900</name>
</gene>
<name>A0AAE1YF13_9LAMI</name>
<reference evidence="1" key="2">
    <citation type="journal article" date="2024" name="Plant">
        <title>Genomic evolution and insights into agronomic trait innovations of Sesamum species.</title>
        <authorList>
            <person name="Miao H."/>
            <person name="Wang L."/>
            <person name="Qu L."/>
            <person name="Liu H."/>
            <person name="Sun Y."/>
            <person name="Le M."/>
            <person name="Wang Q."/>
            <person name="Wei S."/>
            <person name="Zheng Y."/>
            <person name="Lin W."/>
            <person name="Duan Y."/>
            <person name="Cao H."/>
            <person name="Xiong S."/>
            <person name="Wang X."/>
            <person name="Wei L."/>
            <person name="Li C."/>
            <person name="Ma Q."/>
            <person name="Ju M."/>
            <person name="Zhao R."/>
            <person name="Li G."/>
            <person name="Mu C."/>
            <person name="Tian Q."/>
            <person name="Mei H."/>
            <person name="Zhang T."/>
            <person name="Gao T."/>
            <person name="Zhang H."/>
        </authorList>
    </citation>
    <scope>NUCLEOTIDE SEQUENCE</scope>
    <source>
        <strain evidence="1">3651</strain>
    </source>
</reference>
<accession>A0AAE1YF13</accession>
<evidence type="ECO:0000313" key="2">
    <source>
        <dbReference type="Proteomes" id="UP001293254"/>
    </source>
</evidence>
<organism evidence="1 2">
    <name type="scientific">Sesamum alatum</name>
    <dbReference type="NCBI Taxonomy" id="300844"/>
    <lineage>
        <taxon>Eukaryota</taxon>
        <taxon>Viridiplantae</taxon>
        <taxon>Streptophyta</taxon>
        <taxon>Embryophyta</taxon>
        <taxon>Tracheophyta</taxon>
        <taxon>Spermatophyta</taxon>
        <taxon>Magnoliopsida</taxon>
        <taxon>eudicotyledons</taxon>
        <taxon>Gunneridae</taxon>
        <taxon>Pentapetalae</taxon>
        <taxon>asterids</taxon>
        <taxon>lamiids</taxon>
        <taxon>Lamiales</taxon>
        <taxon>Pedaliaceae</taxon>
        <taxon>Sesamum</taxon>
    </lineage>
</organism>
<proteinExistence type="predicted"/>
<dbReference type="Proteomes" id="UP001293254">
    <property type="component" value="Unassembled WGS sequence"/>
</dbReference>
<dbReference type="AlphaFoldDB" id="A0AAE1YF13"/>